<evidence type="ECO:0008006" key="4">
    <source>
        <dbReference type="Google" id="ProtNLM"/>
    </source>
</evidence>
<organism evidence="2 3">
    <name type="scientific">Hydrobacter penzbergensis</name>
    <dbReference type="NCBI Taxonomy" id="1235997"/>
    <lineage>
        <taxon>Bacteria</taxon>
        <taxon>Pseudomonadati</taxon>
        <taxon>Bacteroidota</taxon>
        <taxon>Chitinophagia</taxon>
        <taxon>Chitinophagales</taxon>
        <taxon>Chitinophagaceae</taxon>
        <taxon>Hydrobacter</taxon>
    </lineage>
</organism>
<dbReference type="InterPro" id="IPR011042">
    <property type="entry name" value="6-blade_b-propeller_TolB-like"/>
</dbReference>
<feature type="signal peptide" evidence="1">
    <location>
        <begin position="1"/>
        <end position="19"/>
    </location>
</feature>
<evidence type="ECO:0000313" key="3">
    <source>
        <dbReference type="Proteomes" id="UP000198711"/>
    </source>
</evidence>
<dbReference type="RefSeq" id="WP_257574628.1">
    <property type="nucleotide sequence ID" value="NZ_FNNO01000001.1"/>
</dbReference>
<dbReference type="Proteomes" id="UP000198711">
    <property type="component" value="Unassembled WGS sequence"/>
</dbReference>
<accession>A0A8X8IDF3</accession>
<dbReference type="AlphaFoldDB" id="A0A8X8IDF3"/>
<keyword evidence="1" id="KW-0732">Signal</keyword>
<proteinExistence type="predicted"/>
<sequence>MRFRSLVLLVGLLSAISMDGYGQVFGGNPPSTKWRQINTDTVRVIFPKGDERRGERVAATVHQLQRKYANTIGNSLHKVNIVLQDETLISNGYVGLGPFRSEFYTTPPVNAFSLGAVNWTDLLSVHEFRHVQQYSNFRKGLSKFASIILGQEGQAIANAAAIPNWFFEGDAVFNETMLTRQGRGSLPLFFSNYQSLFNAGIHYSYMKMRNGSYRNFVPDHYALGYLLVAYGRKQYGDDIWKKVTDDAARFSPLFYPFQGAVKKYTGEKFPDFVRHAMGYYQQQWAGAKTANPHWLTTGNNDRVVNYRYPYAADDGSLIVLKNSYSRIPAFYKLLGNGKEERIGVRDITSDDYFGYNNNRIVYTAIRPDLRWGNRDRNVIRILDIASGQVKQVAGKGRYFTPDISHNGKLVTAVKQDRDTTRLLVINVEDGSRMGEQKQSNEVYTYPKFSADDASVYWIVRNDKGQMGIRKWETGSGKTETIVPLSNRIIGFLQVKGDTLLFSTTHDGRDELWACIDRAGQHNTYRLAAYSTGIYQGTLDQGGQLVGSTFTAGGYRLGRFSPLWEKTTPRDELHTLYVGDAYQNKDHGILDSLGNGHYPVGRYSKGFNLLNFHSWRPYYDYPEYSFTIYGENVLNTFQSQLSYTYNRNEGSHKVGYDGIYGGFLLQPVFGVNQTWQRSALWNQDTTVYWNELGAYGGLRLPLNLTAGKQYRALVLQGTFNTDQVKWTGVGQKLFRNVGVNYAEGVLAYYGQVQQAAQHIYPHWGQSFLLQYRNSVNEFTAHQFLAAGSLYLPGLLRNHSLVINLAYQERDTARMYFFKNNFPFSRGYQGIDFPRMWKWGVNYHFPLLYPDWGVGQIVYFLRVRANAFFDYTVGKSLRTGRETPFRTAGGELYFDTKWWNQEPVTFGVRYSRLLDQELYGVTNQGVWEFILPVRLFK</sequence>
<evidence type="ECO:0000256" key="1">
    <source>
        <dbReference type="SAM" id="SignalP"/>
    </source>
</evidence>
<evidence type="ECO:0000313" key="2">
    <source>
        <dbReference type="EMBL" id="SDW12188.1"/>
    </source>
</evidence>
<feature type="chain" id="PRO_5036463906" description="WD40-like Beta Propeller Repeat" evidence="1">
    <location>
        <begin position="20"/>
        <end position="935"/>
    </location>
</feature>
<protein>
    <recommendedName>
        <fullName evidence="4">WD40-like Beta Propeller Repeat</fullName>
    </recommendedName>
</protein>
<name>A0A8X8IDF3_9BACT</name>
<comment type="caution">
    <text evidence="2">The sequence shown here is derived from an EMBL/GenBank/DDBJ whole genome shotgun (WGS) entry which is preliminary data.</text>
</comment>
<dbReference type="Gene3D" id="2.120.10.30">
    <property type="entry name" value="TolB, C-terminal domain"/>
    <property type="match status" value="1"/>
</dbReference>
<gene>
    <name evidence="2" type="ORF">SAMN05444410_101285</name>
</gene>
<dbReference type="EMBL" id="FNNO01000001">
    <property type="protein sequence ID" value="SDW12188.1"/>
    <property type="molecule type" value="Genomic_DNA"/>
</dbReference>
<dbReference type="SUPFAM" id="SSF69304">
    <property type="entry name" value="Tricorn protease N-terminal domain"/>
    <property type="match status" value="1"/>
</dbReference>
<keyword evidence="3" id="KW-1185">Reference proteome</keyword>
<reference evidence="2 3" key="1">
    <citation type="submission" date="2016-10" db="EMBL/GenBank/DDBJ databases">
        <authorList>
            <person name="Varghese N."/>
            <person name="Submissions S."/>
        </authorList>
    </citation>
    <scope>NUCLEOTIDE SEQUENCE [LARGE SCALE GENOMIC DNA]</scope>
    <source>
        <strain evidence="2 3">DSM 25353</strain>
    </source>
</reference>